<dbReference type="GO" id="GO:0019698">
    <property type="term" value="P:D-galacturonate catabolic process"/>
    <property type="evidence" value="ECO:0007669"/>
    <property type="project" value="TreeGrafter"/>
</dbReference>
<organism evidence="4 5">
    <name type="scientific">Acetanaerobacterium elongatum</name>
    <dbReference type="NCBI Taxonomy" id="258515"/>
    <lineage>
        <taxon>Bacteria</taxon>
        <taxon>Bacillati</taxon>
        <taxon>Bacillota</taxon>
        <taxon>Clostridia</taxon>
        <taxon>Eubacteriales</taxon>
        <taxon>Oscillospiraceae</taxon>
        <taxon>Acetanaerobacterium</taxon>
    </lineage>
</organism>
<name>A0A1H0DRR8_9FIRM</name>
<keyword evidence="2" id="KW-0456">Lyase</keyword>
<evidence type="ECO:0000259" key="3">
    <source>
        <dbReference type="SMART" id="SM00858"/>
    </source>
</evidence>
<dbReference type="SMART" id="SM00858">
    <property type="entry name" value="SAF"/>
    <property type="match status" value="1"/>
</dbReference>
<dbReference type="STRING" id="258515.SAMN05192585_1302"/>
<evidence type="ECO:0000313" key="4">
    <source>
        <dbReference type="EMBL" id="SDN72768.1"/>
    </source>
</evidence>
<dbReference type="AlphaFoldDB" id="A0A1H0DRR8"/>
<sequence>MSIAIKINPKDNVAVALTDLSKGTKVDIGDRSIILAQELRRGHKFSLTEIKRGEDVIKYGFPIGHATQDIPCGSVVHSHNIKTNLDTASNHYTYSQKLDLAPAIGKKFTFMGYKRSSGEAGIRNELWIIPTVGCINGIGEHIAKRFREQTGEVYADNINVLKHDYGCSQLGDDLSNTRKVLADLVKHPNAGGVLVLSLGCENNTLPEFKELLGDYDQTRVRFLRAQDAGDEIAAGAQLLAELNEQMKQDKREELPLSALRVGLKCGGSDGLSGITANPLIGRFTDFITAQGGTAVLTEVPEMFGAETILMERAKDEAVFDKTVHLINNFKQYFISNGQPVYENPSPGNKEGGITTLEEKALGCTQKSGNAVVTDVLKYGDRLSQNGLNLLSAPGNDLVASSALAAAGCQLVLFSTGRGTPFGTVVPTLKISTNTPLYEAKSNWIDFNAGSLIEGKEMNTLLEGLSSLVLETASGKQAHNETNGFRDLAIWKTGVTL</sequence>
<gene>
    <name evidence="4" type="ORF">SAMN05192585_1302</name>
</gene>
<dbReference type="Proteomes" id="UP000199182">
    <property type="component" value="Unassembled WGS sequence"/>
</dbReference>
<dbReference type="PANTHER" id="PTHR30536:SF5">
    <property type="entry name" value="ALTRONATE DEHYDRATASE"/>
    <property type="match status" value="1"/>
</dbReference>
<dbReference type="EMBL" id="FNID01000030">
    <property type="protein sequence ID" value="SDN72768.1"/>
    <property type="molecule type" value="Genomic_DNA"/>
</dbReference>
<dbReference type="Pfam" id="PF20629">
    <property type="entry name" value="GD_AH_C"/>
    <property type="match status" value="1"/>
</dbReference>
<evidence type="ECO:0000313" key="5">
    <source>
        <dbReference type="Proteomes" id="UP000199182"/>
    </source>
</evidence>
<dbReference type="CDD" id="cd11613">
    <property type="entry name" value="SAF_AH_GD"/>
    <property type="match status" value="1"/>
</dbReference>
<dbReference type="InterPro" id="IPR048332">
    <property type="entry name" value="GD_AH_C"/>
</dbReference>
<protein>
    <submittedName>
        <fullName evidence="4">D-altronate dehydratase</fullName>
    </submittedName>
</protein>
<dbReference type="Pfam" id="PF04295">
    <property type="entry name" value="GD_AH_second"/>
    <property type="match status" value="1"/>
</dbReference>
<reference evidence="4 5" key="1">
    <citation type="submission" date="2016-10" db="EMBL/GenBank/DDBJ databases">
        <authorList>
            <person name="de Groot N.N."/>
        </authorList>
    </citation>
    <scope>NUCLEOTIDE SEQUENCE [LARGE SCALE GENOMIC DNA]</scope>
    <source>
        <strain evidence="4 5">CGMCC 1.5012</strain>
    </source>
</reference>
<dbReference type="PANTHER" id="PTHR30536">
    <property type="entry name" value="ALTRONATE/GALACTARATE DEHYDRATASE"/>
    <property type="match status" value="1"/>
</dbReference>
<dbReference type="RefSeq" id="WP_092641859.1">
    <property type="nucleotide sequence ID" value="NZ_FNID01000030.1"/>
</dbReference>
<keyword evidence="5" id="KW-1185">Reference proteome</keyword>
<dbReference type="GO" id="GO:0016829">
    <property type="term" value="F:lyase activity"/>
    <property type="evidence" value="ECO:0007669"/>
    <property type="project" value="UniProtKB-KW"/>
</dbReference>
<dbReference type="InterPro" id="IPR044144">
    <property type="entry name" value="SAF_UxaA/GarD"/>
</dbReference>
<feature type="domain" description="SAF" evidence="3">
    <location>
        <begin position="11"/>
        <end position="82"/>
    </location>
</feature>
<evidence type="ECO:0000256" key="2">
    <source>
        <dbReference type="ARBA" id="ARBA00023239"/>
    </source>
</evidence>
<dbReference type="InterPro" id="IPR052172">
    <property type="entry name" value="UxaA_altronate/galactarate_dh"/>
</dbReference>
<dbReference type="Pfam" id="PF08666">
    <property type="entry name" value="SAF"/>
    <property type="match status" value="1"/>
</dbReference>
<comment type="similarity">
    <text evidence="1">Belongs to the UxaA family.</text>
</comment>
<proteinExistence type="inferred from homology"/>
<dbReference type="OrthoDB" id="9804574at2"/>
<dbReference type="InterPro" id="IPR013974">
    <property type="entry name" value="SAF"/>
</dbReference>
<evidence type="ECO:0000256" key="1">
    <source>
        <dbReference type="ARBA" id="ARBA00010986"/>
    </source>
</evidence>
<dbReference type="InterPro" id="IPR007392">
    <property type="entry name" value="GD_AH_second"/>
</dbReference>
<accession>A0A1H0DRR8</accession>
<dbReference type="Gene3D" id="2.30.130.110">
    <property type="match status" value="1"/>
</dbReference>